<keyword evidence="3 5" id="KW-1133">Transmembrane helix</keyword>
<feature type="transmembrane region" description="Helical" evidence="5">
    <location>
        <begin position="181"/>
        <end position="199"/>
    </location>
</feature>
<feature type="transmembrane region" description="Helical" evidence="5">
    <location>
        <begin position="240"/>
        <end position="260"/>
    </location>
</feature>
<evidence type="ECO:0000256" key="5">
    <source>
        <dbReference type="SAM" id="Phobius"/>
    </source>
</evidence>
<dbReference type="GO" id="GO:0022857">
    <property type="term" value="F:transmembrane transporter activity"/>
    <property type="evidence" value="ECO:0007669"/>
    <property type="project" value="InterPro"/>
</dbReference>
<keyword evidence="2 5" id="KW-0812">Transmembrane</keyword>
<feature type="transmembrane region" description="Helical" evidence="5">
    <location>
        <begin position="40"/>
        <end position="63"/>
    </location>
</feature>
<name>A0A7E6FA77_9MOLL</name>
<evidence type="ECO:0000256" key="3">
    <source>
        <dbReference type="ARBA" id="ARBA00022989"/>
    </source>
</evidence>
<evidence type="ECO:0000259" key="6">
    <source>
        <dbReference type="PROSITE" id="PS50850"/>
    </source>
</evidence>
<evidence type="ECO:0000256" key="2">
    <source>
        <dbReference type="ARBA" id="ARBA00022692"/>
    </source>
</evidence>
<sequence length="416" mass="47561">MVEEENQLKLENQMATPSSDKDITKLIEQCGTFGPYQRWLYTYIIIIGTVTIMTAMNLTFISANVPFLCYPPNFNASLIPANLTENEYLQMLQPDGDSQCSVYNNSFTGTYYTTPPSNSSKLQCSYGRKFLTEDFSTIVSEFNLVCERKWLRSTLQSVYFAGCLLGAIIFGIFSDRFGRRPVFLLANTCIVICGTGKIFVPSLIILMMLHCIQACGYTGNALALYSLTLEFTSSKLRTRISFGYMCLYPVAAIFVTVLVYCIPDWHFLELTVCLLPAISFFIWIFLPESPRWLIGRKRSTEAKALFRKIMKKNKKQSQDLLELFPNKEEESSLKNNFHENIPEKKVLAQNNYTFIDLFKRPRLAFTTVNICFSWGCSMLIAIRNNYVQEIAVITTDSLQSMDNGKSYDEWNSCKSH</sequence>
<evidence type="ECO:0000256" key="4">
    <source>
        <dbReference type="ARBA" id="ARBA00023136"/>
    </source>
</evidence>
<dbReference type="Gene3D" id="1.20.1250.20">
    <property type="entry name" value="MFS general substrate transporter like domains"/>
    <property type="match status" value="1"/>
</dbReference>
<evidence type="ECO:0000313" key="7">
    <source>
        <dbReference type="Proteomes" id="UP000515154"/>
    </source>
</evidence>
<dbReference type="KEGG" id="osn:115218259"/>
<dbReference type="Proteomes" id="UP000515154">
    <property type="component" value="Linkage group LG13"/>
</dbReference>
<dbReference type="Pfam" id="PF00083">
    <property type="entry name" value="Sugar_tr"/>
    <property type="match status" value="1"/>
</dbReference>
<dbReference type="InterPro" id="IPR020846">
    <property type="entry name" value="MFS_dom"/>
</dbReference>
<keyword evidence="4 5" id="KW-0472">Membrane</keyword>
<dbReference type="SUPFAM" id="SSF103473">
    <property type="entry name" value="MFS general substrate transporter"/>
    <property type="match status" value="1"/>
</dbReference>
<keyword evidence="7" id="KW-1185">Reference proteome</keyword>
<feature type="domain" description="Major facilitator superfamily (MFS) profile" evidence="6">
    <location>
        <begin position="43"/>
        <end position="416"/>
    </location>
</feature>
<reference evidence="8" key="1">
    <citation type="submission" date="2025-08" db="UniProtKB">
        <authorList>
            <consortium name="RefSeq"/>
        </authorList>
    </citation>
    <scope>IDENTIFICATION</scope>
</reference>
<dbReference type="InterPro" id="IPR036259">
    <property type="entry name" value="MFS_trans_sf"/>
</dbReference>
<dbReference type="InterPro" id="IPR005828">
    <property type="entry name" value="MFS_sugar_transport-like"/>
</dbReference>
<feature type="transmembrane region" description="Helical" evidence="5">
    <location>
        <begin position="157"/>
        <end position="174"/>
    </location>
</feature>
<evidence type="ECO:0000256" key="1">
    <source>
        <dbReference type="ARBA" id="ARBA00004141"/>
    </source>
</evidence>
<dbReference type="PROSITE" id="PS50850">
    <property type="entry name" value="MFS"/>
    <property type="match status" value="1"/>
</dbReference>
<dbReference type="AlphaFoldDB" id="A0A7E6FA77"/>
<accession>A0A7E6FA77</accession>
<dbReference type="GO" id="GO:0016020">
    <property type="term" value="C:membrane"/>
    <property type="evidence" value="ECO:0007669"/>
    <property type="project" value="UniProtKB-SubCell"/>
</dbReference>
<evidence type="ECO:0000313" key="8">
    <source>
        <dbReference type="RefSeq" id="XP_036364448.1"/>
    </source>
</evidence>
<gene>
    <name evidence="8" type="primary">LOC115218259</name>
</gene>
<protein>
    <submittedName>
        <fullName evidence="8">Organic cation transporter protein-like</fullName>
    </submittedName>
</protein>
<proteinExistence type="predicted"/>
<comment type="subcellular location">
    <subcellularLocation>
        <location evidence="1">Membrane</location>
        <topology evidence="1">Multi-pass membrane protein</topology>
    </subcellularLocation>
</comment>
<dbReference type="PANTHER" id="PTHR24064">
    <property type="entry name" value="SOLUTE CARRIER FAMILY 22 MEMBER"/>
    <property type="match status" value="1"/>
</dbReference>
<organism evidence="7 8">
    <name type="scientific">Octopus sinensis</name>
    <name type="common">East Asian common octopus</name>
    <dbReference type="NCBI Taxonomy" id="2607531"/>
    <lineage>
        <taxon>Eukaryota</taxon>
        <taxon>Metazoa</taxon>
        <taxon>Spiralia</taxon>
        <taxon>Lophotrochozoa</taxon>
        <taxon>Mollusca</taxon>
        <taxon>Cephalopoda</taxon>
        <taxon>Coleoidea</taxon>
        <taxon>Octopodiformes</taxon>
        <taxon>Octopoda</taxon>
        <taxon>Incirrata</taxon>
        <taxon>Octopodidae</taxon>
        <taxon>Octopus</taxon>
    </lineage>
</organism>
<dbReference type="RefSeq" id="XP_036364448.1">
    <property type="nucleotide sequence ID" value="XM_036508555.1"/>
</dbReference>
<feature type="transmembrane region" description="Helical" evidence="5">
    <location>
        <begin position="266"/>
        <end position="286"/>
    </location>
</feature>